<proteinExistence type="predicted"/>
<dbReference type="InterPro" id="IPR006311">
    <property type="entry name" value="TAT_signal"/>
</dbReference>
<evidence type="ECO:0000313" key="2">
    <source>
        <dbReference type="Proteomes" id="UP000706039"/>
    </source>
</evidence>
<dbReference type="InterPro" id="IPR032466">
    <property type="entry name" value="Metal_Hydrolase"/>
</dbReference>
<gene>
    <name evidence="1" type="ORF">K7G82_17590</name>
</gene>
<dbReference type="InterPro" id="IPR008257">
    <property type="entry name" value="Pept_M19"/>
</dbReference>
<dbReference type="Proteomes" id="UP000706039">
    <property type="component" value="Unassembled WGS sequence"/>
</dbReference>
<accession>A0ABS7PS62</accession>
<keyword evidence="2" id="KW-1185">Reference proteome</keyword>
<sequence length="376" mass="41405">MMTDFSRRQMVGATLAAAVAAPYISRPVQAQTSAYPPRAYPKQVVDLVNESLVIDMLHPLKIAEQPEPMTEKLAAEFRSSGITAMHHANGIGGPDARDMVLTFYMMWTHYIAVNSHVLTGVSKMADILRAKRDGKVAVIIGVQNADHFQKKEDVQTFYNVGQRVSQLTYNSQNRLGSGSTERVDGGLTDYGAVIIEEMHKVGMLVDVSHCGDRTTLDAIAASSKPIAITHSNCRSLTNHPRLKTDEAIKACAAKGGVMGIAGVRNFVSSTEPTTITQLVDHFDYAVKLIGIDHVGLGSDLDMHGYDDMPAELRKSMKEITGPKYLWRDKIDTDGFDHPRRVYDLTEELLRRRYSKDNIKAVLGGNFARLLTATWGG</sequence>
<comment type="caution">
    <text evidence="1">The sequence shown here is derived from an EMBL/GenBank/DDBJ whole genome shotgun (WGS) entry which is preliminary data.</text>
</comment>
<dbReference type="PANTHER" id="PTHR10443">
    <property type="entry name" value="MICROSOMAL DIPEPTIDASE"/>
    <property type="match status" value="1"/>
</dbReference>
<organism evidence="1 2">
    <name type="scientific">Sphingomonas colocasiae</name>
    <dbReference type="NCBI Taxonomy" id="1848973"/>
    <lineage>
        <taxon>Bacteria</taxon>
        <taxon>Pseudomonadati</taxon>
        <taxon>Pseudomonadota</taxon>
        <taxon>Alphaproteobacteria</taxon>
        <taxon>Sphingomonadales</taxon>
        <taxon>Sphingomonadaceae</taxon>
        <taxon>Sphingomonas</taxon>
    </lineage>
</organism>
<reference evidence="1 2" key="1">
    <citation type="submission" date="2021-08" db="EMBL/GenBank/DDBJ databases">
        <authorList>
            <person name="Tuo L."/>
        </authorList>
    </citation>
    <scope>NUCLEOTIDE SEQUENCE [LARGE SCALE GENOMIC DNA]</scope>
    <source>
        <strain evidence="1 2">JCM 31229</strain>
    </source>
</reference>
<dbReference type="SUPFAM" id="SSF51556">
    <property type="entry name" value="Metallo-dependent hydrolases"/>
    <property type="match status" value="1"/>
</dbReference>
<dbReference type="PROSITE" id="PS51318">
    <property type="entry name" value="TAT"/>
    <property type="match status" value="1"/>
</dbReference>
<protein>
    <submittedName>
        <fullName evidence="1">Dipeptidase</fullName>
    </submittedName>
</protein>
<dbReference type="Gene3D" id="3.20.20.140">
    <property type="entry name" value="Metal-dependent hydrolases"/>
    <property type="match status" value="1"/>
</dbReference>
<name>A0ABS7PS62_9SPHN</name>
<dbReference type="EMBL" id="JAINVV010000008">
    <property type="protein sequence ID" value="MBY8824121.1"/>
    <property type="molecule type" value="Genomic_DNA"/>
</dbReference>
<evidence type="ECO:0000313" key="1">
    <source>
        <dbReference type="EMBL" id="MBY8824121.1"/>
    </source>
</evidence>
<dbReference type="Pfam" id="PF01244">
    <property type="entry name" value="Peptidase_M19"/>
    <property type="match status" value="1"/>
</dbReference>
<dbReference type="PANTHER" id="PTHR10443:SF12">
    <property type="entry name" value="DIPEPTIDASE"/>
    <property type="match status" value="1"/>
</dbReference>
<dbReference type="PROSITE" id="PS51365">
    <property type="entry name" value="RENAL_DIPEPTIDASE_2"/>
    <property type="match status" value="1"/>
</dbReference>